<dbReference type="Gene3D" id="3.80.10.10">
    <property type="entry name" value="Ribonuclease Inhibitor"/>
    <property type="match status" value="1"/>
</dbReference>
<dbReference type="EMBL" id="JASNQZ010000006">
    <property type="protein sequence ID" value="KAL0956982.1"/>
    <property type="molecule type" value="Genomic_DNA"/>
</dbReference>
<keyword evidence="2" id="KW-1185">Reference proteome</keyword>
<protein>
    <recommendedName>
        <fullName evidence="3">F-box domain-containing protein</fullName>
    </recommendedName>
</protein>
<dbReference type="Proteomes" id="UP001556367">
    <property type="component" value="Unassembled WGS sequence"/>
</dbReference>
<dbReference type="SUPFAM" id="SSF52047">
    <property type="entry name" value="RNI-like"/>
    <property type="match status" value="1"/>
</dbReference>
<evidence type="ECO:0000313" key="2">
    <source>
        <dbReference type="Proteomes" id="UP001556367"/>
    </source>
</evidence>
<reference evidence="2" key="1">
    <citation type="submission" date="2024-06" db="EMBL/GenBank/DDBJ databases">
        <title>Multi-omics analyses provide insights into the biosynthesis of the anticancer antibiotic pleurotin in Hohenbuehelia grisea.</title>
        <authorList>
            <person name="Weaver J.A."/>
            <person name="Alberti F."/>
        </authorList>
    </citation>
    <scope>NUCLEOTIDE SEQUENCE [LARGE SCALE GENOMIC DNA]</scope>
    <source>
        <strain evidence="2">T-177</strain>
    </source>
</reference>
<evidence type="ECO:0008006" key="3">
    <source>
        <dbReference type="Google" id="ProtNLM"/>
    </source>
</evidence>
<accession>A0ABR3JML0</accession>
<dbReference type="InterPro" id="IPR032675">
    <property type="entry name" value="LRR_dom_sf"/>
</dbReference>
<proteinExistence type="predicted"/>
<comment type="caution">
    <text evidence="1">The sequence shown here is derived from an EMBL/GenBank/DDBJ whole genome shotgun (WGS) entry which is preliminary data.</text>
</comment>
<name>A0ABR3JML0_9AGAR</name>
<gene>
    <name evidence="1" type="ORF">HGRIS_003083</name>
</gene>
<evidence type="ECO:0000313" key="1">
    <source>
        <dbReference type="EMBL" id="KAL0956982.1"/>
    </source>
</evidence>
<sequence>MVGGHAPPRPPSFEPTWREGIATYFSPQLLSTMEMNLREGSSLSAMEEAFSRSMLRMLESTQRRHVNNIADPFRTKLLGAKKAFHGILAPIRRLPSELLSEIFLHALEPTDPDPLSFGKAAPWQQYHRYSKPSKSDICCLRLVCYRWWAVLEADRRPWQKTDIDICPSRPACRSMDADAYYTYCQERAHKFIQLHLNHLHSGISLRLTLERSRTVWNDRYLELLKTLVVPLLPRVDELHIPADLAYALTKTSLGLSPRSLKVFAIHRSEYEDIVSDAEDEVFIDRISELFLDFPAALSSVRNLQLDVFHVTVALPSFKHLRFLQASFTNVYQVLDLLRSAELLEECHIDGPDHVAHALQDITNPPPGTTPFIHPRLRKVWLCAYGSVLSCMNLPALEFLRLPTQPDFQHFISFIDRSACASTLTELHLSTVDSYDSMVVQVLERLPLLRSLDLWFLGPTLDERFCSAFSPPPGDSRCLLPAVTRFSIKTFAGLNDILALMSALEVRFTRALSIGWRLPRDNLFLLTPYANLNGAQNQVVLQRSSRMRRLGMNFFNTRAYARAPT</sequence>
<organism evidence="1 2">
    <name type="scientific">Hohenbuehelia grisea</name>
    <dbReference type="NCBI Taxonomy" id="104357"/>
    <lineage>
        <taxon>Eukaryota</taxon>
        <taxon>Fungi</taxon>
        <taxon>Dikarya</taxon>
        <taxon>Basidiomycota</taxon>
        <taxon>Agaricomycotina</taxon>
        <taxon>Agaricomycetes</taxon>
        <taxon>Agaricomycetidae</taxon>
        <taxon>Agaricales</taxon>
        <taxon>Pleurotineae</taxon>
        <taxon>Pleurotaceae</taxon>
        <taxon>Hohenbuehelia</taxon>
    </lineage>
</organism>